<dbReference type="Gene3D" id="3.30.70.270">
    <property type="match status" value="1"/>
</dbReference>
<evidence type="ECO:0000313" key="6">
    <source>
        <dbReference type="Proteomes" id="UP000198773"/>
    </source>
</evidence>
<dbReference type="SUPFAM" id="SSF55073">
    <property type="entry name" value="Nucleotide cyclase"/>
    <property type="match status" value="1"/>
</dbReference>
<protein>
    <recommendedName>
        <fullName evidence="2">diguanylate cyclase</fullName>
        <ecNumber evidence="2">2.7.7.65</ecNumber>
    </recommendedName>
</protein>
<dbReference type="InterPro" id="IPR029787">
    <property type="entry name" value="Nucleotide_cyclase"/>
</dbReference>
<evidence type="ECO:0000256" key="3">
    <source>
        <dbReference type="ARBA" id="ARBA00034247"/>
    </source>
</evidence>
<dbReference type="GO" id="GO:0005886">
    <property type="term" value="C:plasma membrane"/>
    <property type="evidence" value="ECO:0007669"/>
    <property type="project" value="TreeGrafter"/>
</dbReference>
<dbReference type="GO" id="GO:0043709">
    <property type="term" value="P:cell adhesion involved in single-species biofilm formation"/>
    <property type="evidence" value="ECO:0007669"/>
    <property type="project" value="TreeGrafter"/>
</dbReference>
<dbReference type="PANTHER" id="PTHR45138">
    <property type="entry name" value="REGULATORY COMPONENTS OF SENSORY TRANSDUCTION SYSTEM"/>
    <property type="match status" value="1"/>
</dbReference>
<dbReference type="Proteomes" id="UP000198773">
    <property type="component" value="Unassembled WGS sequence"/>
</dbReference>
<dbReference type="Pfam" id="PF00990">
    <property type="entry name" value="GGDEF"/>
    <property type="match status" value="1"/>
</dbReference>
<evidence type="ECO:0000256" key="1">
    <source>
        <dbReference type="ARBA" id="ARBA00001946"/>
    </source>
</evidence>
<organism evidence="5 6">
    <name type="scientific">Alkalimonas amylolytica</name>
    <dbReference type="NCBI Taxonomy" id="152573"/>
    <lineage>
        <taxon>Bacteria</taxon>
        <taxon>Pseudomonadati</taxon>
        <taxon>Pseudomonadota</taxon>
        <taxon>Gammaproteobacteria</taxon>
        <taxon>Alkalimonas</taxon>
    </lineage>
</organism>
<keyword evidence="6" id="KW-1185">Reference proteome</keyword>
<dbReference type="GO" id="GO:1902201">
    <property type="term" value="P:negative regulation of bacterial-type flagellum-dependent cell motility"/>
    <property type="evidence" value="ECO:0007669"/>
    <property type="project" value="TreeGrafter"/>
</dbReference>
<dbReference type="AlphaFoldDB" id="A0A1H4F903"/>
<dbReference type="OrthoDB" id="9812260at2"/>
<evidence type="ECO:0000259" key="4">
    <source>
        <dbReference type="PROSITE" id="PS50887"/>
    </source>
</evidence>
<comment type="cofactor">
    <cofactor evidence="1">
        <name>Mg(2+)</name>
        <dbReference type="ChEBI" id="CHEBI:18420"/>
    </cofactor>
</comment>
<dbReference type="EMBL" id="FNRM01000009">
    <property type="protein sequence ID" value="SEA93759.1"/>
    <property type="molecule type" value="Genomic_DNA"/>
</dbReference>
<comment type="catalytic activity">
    <reaction evidence="3">
        <text>2 GTP = 3',3'-c-di-GMP + 2 diphosphate</text>
        <dbReference type="Rhea" id="RHEA:24898"/>
        <dbReference type="ChEBI" id="CHEBI:33019"/>
        <dbReference type="ChEBI" id="CHEBI:37565"/>
        <dbReference type="ChEBI" id="CHEBI:58805"/>
        <dbReference type="EC" id="2.7.7.65"/>
    </reaction>
</comment>
<feature type="domain" description="GGDEF" evidence="4">
    <location>
        <begin position="172"/>
        <end position="299"/>
    </location>
</feature>
<dbReference type="PROSITE" id="PS50887">
    <property type="entry name" value="GGDEF"/>
    <property type="match status" value="1"/>
</dbReference>
<reference evidence="5 6" key="1">
    <citation type="submission" date="2016-10" db="EMBL/GenBank/DDBJ databases">
        <authorList>
            <person name="de Groot N.N."/>
        </authorList>
    </citation>
    <scope>NUCLEOTIDE SEQUENCE [LARGE SCALE GENOMIC DNA]</scope>
    <source>
        <strain evidence="5 6">CGMCC 1.3430</strain>
    </source>
</reference>
<gene>
    <name evidence="5" type="ORF">SAMN04488051_10986</name>
</gene>
<evidence type="ECO:0000256" key="2">
    <source>
        <dbReference type="ARBA" id="ARBA00012528"/>
    </source>
</evidence>
<accession>A0A1H4F903</accession>
<dbReference type="PANTHER" id="PTHR45138:SF9">
    <property type="entry name" value="DIGUANYLATE CYCLASE DGCM-RELATED"/>
    <property type="match status" value="1"/>
</dbReference>
<dbReference type="FunFam" id="3.30.70.270:FF:000001">
    <property type="entry name" value="Diguanylate cyclase domain protein"/>
    <property type="match status" value="1"/>
</dbReference>
<dbReference type="STRING" id="152573.SAMN04488051_10986"/>
<dbReference type="EC" id="2.7.7.65" evidence="2"/>
<dbReference type="RefSeq" id="WP_091344624.1">
    <property type="nucleotide sequence ID" value="NZ_FNRM01000009.1"/>
</dbReference>
<dbReference type="InterPro" id="IPR000160">
    <property type="entry name" value="GGDEF_dom"/>
</dbReference>
<dbReference type="NCBIfam" id="TIGR00254">
    <property type="entry name" value="GGDEF"/>
    <property type="match status" value="1"/>
</dbReference>
<name>A0A1H4F903_ALKAM</name>
<dbReference type="InterPro" id="IPR050469">
    <property type="entry name" value="Diguanylate_Cyclase"/>
</dbReference>
<dbReference type="GO" id="GO:0052621">
    <property type="term" value="F:diguanylate cyclase activity"/>
    <property type="evidence" value="ECO:0007669"/>
    <property type="project" value="UniProtKB-EC"/>
</dbReference>
<dbReference type="CDD" id="cd01949">
    <property type="entry name" value="GGDEF"/>
    <property type="match status" value="1"/>
</dbReference>
<dbReference type="InterPro" id="IPR043128">
    <property type="entry name" value="Rev_trsase/Diguanyl_cyclase"/>
</dbReference>
<dbReference type="SMART" id="SM00267">
    <property type="entry name" value="GGDEF"/>
    <property type="match status" value="1"/>
</dbReference>
<sequence>MSLCLLSEISLPDAPSYAAVATDEYWRAPTVQQHQSLLAQLQTTLDLREQLQLFSMAAGNILPLTGLELQTAIGHYGAAGSASAEFQHRSLLMLKEQCLAKLHYCSEHPFTPLVCSKLQALEVEWLYSLRNALVVTRLQQMALKDTLTGLGNRRFFDDSLDKAIQLAMRSQSCCAVLLLDLDNFKQVNDLYGHTAGDDILIAVAKAMHSTLRATDSLFRFGGDEFAVLLSDEDVASSELIARRLVKAISRQHDCQQHHVTASIGIAHWQPGQTQAELFSAADKALYLAKEAGKNRVRQA</sequence>
<proteinExistence type="predicted"/>
<evidence type="ECO:0000313" key="5">
    <source>
        <dbReference type="EMBL" id="SEA93759.1"/>
    </source>
</evidence>